<name>A0ABD2ZNS5_9GENT</name>
<accession>A0ABD2ZNS5</accession>
<dbReference type="Pfam" id="PF01535">
    <property type="entry name" value="PPR"/>
    <property type="match status" value="1"/>
</dbReference>
<dbReference type="InterPro" id="IPR011990">
    <property type="entry name" value="TPR-like_helical_dom_sf"/>
</dbReference>
<comment type="caution">
    <text evidence="5">The sequence shown here is derived from an EMBL/GenBank/DDBJ whole genome shotgun (WGS) entry which is preliminary data.</text>
</comment>
<sequence length="240" mass="27738">MQRYATSGCLKKALEALSLMRFVPGKPTVYDYNSMIYCYLKSENVLFGELVEVYNGMKRFGPCPNALTYNTLLNGMVLIGRLKYGTFIAEEMWKSGFLPSFKCLSKLLNRLIWFGYLIDSRNVLDMLLRLYYVPIEPVMNMLIIGLSKAGMVREAYFVVLVLLDKGLVRGAYNFNPLLWAFSKSYSSCSALAFFVLLRRRDSYIMLVRIPLWFMDFVGMAYGMMSFIVWLKWKLMAVSLI</sequence>
<proteinExistence type="inferred from homology"/>
<dbReference type="Proteomes" id="UP001630127">
    <property type="component" value="Unassembled WGS sequence"/>
</dbReference>
<feature type="repeat" description="PPR" evidence="3">
    <location>
        <begin position="65"/>
        <end position="99"/>
    </location>
</feature>
<dbReference type="InterPro" id="IPR002885">
    <property type="entry name" value="PPR_rpt"/>
</dbReference>
<comment type="similarity">
    <text evidence="1">Belongs to the PPR family. P subfamily.</text>
</comment>
<dbReference type="EMBL" id="JBJUIK010000008">
    <property type="protein sequence ID" value="KAL3521056.1"/>
    <property type="molecule type" value="Genomic_DNA"/>
</dbReference>
<dbReference type="Gene3D" id="1.25.40.10">
    <property type="entry name" value="Tetratricopeptide repeat domain"/>
    <property type="match status" value="1"/>
</dbReference>
<evidence type="ECO:0008006" key="7">
    <source>
        <dbReference type="Google" id="ProtNLM"/>
    </source>
</evidence>
<evidence type="ECO:0000313" key="6">
    <source>
        <dbReference type="Proteomes" id="UP001630127"/>
    </source>
</evidence>
<keyword evidence="4" id="KW-0812">Transmembrane</keyword>
<dbReference type="AlphaFoldDB" id="A0ABD2ZNS5"/>
<keyword evidence="2" id="KW-0677">Repeat</keyword>
<dbReference type="PANTHER" id="PTHR47941">
    <property type="entry name" value="PENTATRICOPEPTIDE REPEAT-CONTAINING PROTEIN 3, MITOCHONDRIAL"/>
    <property type="match status" value="1"/>
</dbReference>
<feature type="transmembrane region" description="Helical" evidence="4">
    <location>
        <begin position="209"/>
        <end position="230"/>
    </location>
</feature>
<evidence type="ECO:0000256" key="4">
    <source>
        <dbReference type="SAM" id="Phobius"/>
    </source>
</evidence>
<keyword evidence="4" id="KW-0472">Membrane</keyword>
<dbReference type="PROSITE" id="PS51375">
    <property type="entry name" value="PPR"/>
    <property type="match status" value="1"/>
</dbReference>
<feature type="transmembrane region" description="Helical" evidence="4">
    <location>
        <begin position="178"/>
        <end position="197"/>
    </location>
</feature>
<evidence type="ECO:0000256" key="2">
    <source>
        <dbReference type="ARBA" id="ARBA00022737"/>
    </source>
</evidence>
<organism evidence="5 6">
    <name type="scientific">Cinchona calisaya</name>
    <dbReference type="NCBI Taxonomy" id="153742"/>
    <lineage>
        <taxon>Eukaryota</taxon>
        <taxon>Viridiplantae</taxon>
        <taxon>Streptophyta</taxon>
        <taxon>Embryophyta</taxon>
        <taxon>Tracheophyta</taxon>
        <taxon>Spermatophyta</taxon>
        <taxon>Magnoliopsida</taxon>
        <taxon>eudicotyledons</taxon>
        <taxon>Gunneridae</taxon>
        <taxon>Pentapetalae</taxon>
        <taxon>asterids</taxon>
        <taxon>lamiids</taxon>
        <taxon>Gentianales</taxon>
        <taxon>Rubiaceae</taxon>
        <taxon>Cinchonoideae</taxon>
        <taxon>Cinchoneae</taxon>
        <taxon>Cinchona</taxon>
    </lineage>
</organism>
<evidence type="ECO:0000313" key="5">
    <source>
        <dbReference type="EMBL" id="KAL3521056.1"/>
    </source>
</evidence>
<protein>
    <recommendedName>
        <fullName evidence="7">Pentatricopeptide repeat-containing protein</fullName>
    </recommendedName>
</protein>
<reference evidence="5 6" key="1">
    <citation type="submission" date="2024-11" db="EMBL/GenBank/DDBJ databases">
        <title>A near-complete genome assembly of Cinchona calisaya.</title>
        <authorList>
            <person name="Lian D.C."/>
            <person name="Zhao X.W."/>
            <person name="Wei L."/>
        </authorList>
    </citation>
    <scope>NUCLEOTIDE SEQUENCE [LARGE SCALE GENOMIC DNA]</scope>
    <source>
        <tissue evidence="5">Nenye</tissue>
    </source>
</reference>
<gene>
    <name evidence="5" type="ORF">ACH5RR_019205</name>
</gene>
<keyword evidence="4" id="KW-1133">Transmembrane helix</keyword>
<evidence type="ECO:0000256" key="3">
    <source>
        <dbReference type="PROSITE-ProRule" id="PRU00708"/>
    </source>
</evidence>
<keyword evidence="6" id="KW-1185">Reference proteome</keyword>
<dbReference type="Pfam" id="PF13041">
    <property type="entry name" value="PPR_2"/>
    <property type="match status" value="1"/>
</dbReference>
<evidence type="ECO:0000256" key="1">
    <source>
        <dbReference type="ARBA" id="ARBA00007626"/>
    </source>
</evidence>